<feature type="active site" description="Proton donor" evidence="11">
    <location>
        <position position="356"/>
    </location>
</feature>
<feature type="transmembrane region" description="Helical" evidence="14">
    <location>
        <begin position="320"/>
        <end position="343"/>
    </location>
</feature>
<evidence type="ECO:0000256" key="14">
    <source>
        <dbReference type="SAM" id="Phobius"/>
    </source>
</evidence>
<keyword evidence="4 12" id="KW-0479">Metal-binding</keyword>
<dbReference type="EMBL" id="CP061799">
    <property type="protein sequence ID" value="QTA81732.1"/>
    <property type="molecule type" value="Genomic_DNA"/>
</dbReference>
<keyword evidence="18" id="KW-1185">Reference proteome</keyword>
<feature type="transmembrane region" description="Helical" evidence="14">
    <location>
        <begin position="6"/>
        <end position="27"/>
    </location>
</feature>
<evidence type="ECO:0000256" key="8">
    <source>
        <dbReference type="ARBA" id="ARBA00022989"/>
    </source>
</evidence>
<evidence type="ECO:0000256" key="12">
    <source>
        <dbReference type="PIRSR" id="PIRSR627057-2"/>
    </source>
</evidence>
<keyword evidence="6" id="KW-0256">Endoplasmic reticulum</keyword>
<comment type="cofactor">
    <cofactor evidence="12 13">
        <name>Zn(2+)</name>
        <dbReference type="ChEBI" id="CHEBI:29105"/>
    </cofactor>
    <text evidence="12 13">Binds 1 zinc ion per subunit.</text>
</comment>
<evidence type="ECO:0000256" key="6">
    <source>
        <dbReference type="ARBA" id="ARBA00022824"/>
    </source>
</evidence>
<evidence type="ECO:0000256" key="10">
    <source>
        <dbReference type="ARBA" id="ARBA00023136"/>
    </source>
</evidence>
<dbReference type="CDD" id="cd07343">
    <property type="entry name" value="M48A_Zmpste24p_like"/>
    <property type="match status" value="1"/>
</dbReference>
<proteinExistence type="inferred from homology"/>
<dbReference type="Proteomes" id="UP000663720">
    <property type="component" value="Chromosome"/>
</dbReference>
<dbReference type="FunFam" id="3.30.2010.10:FF:000002">
    <property type="entry name" value="CAAX prenyl protease"/>
    <property type="match status" value="1"/>
</dbReference>
<sequence length="413" mass="47106">MNFIAVIILLTLIINFILDLAADILNLGMVKNELPKGFEDVYDTKRYAQSQEYLKVNTRFGWISTVFDLIVLLIFWFAKGFPILDNWVRSFGFGPVLTGLIYMGILVLCKSILDLPFGIYSTFVIEERFGFNKTTWKTYVTDMIKGIALSIIIGTPLLAAVLAFFEYAGDSAWLYCWIAVTLFSLILQFIAPTWIMPLFNKFTPLEEGELRNAIMDYARSVNFPLANLFVMDGSKRSGKSNAFFTGFGKNKRIALFDTLIEKHTVSELVAVLAHEIGHYKKKHILQTMIAGIIHMGVIFYLLSFFISYQGLFDAFYMENMSVYAGLIFFGMLFSPIDFFLGILMQMWSRKNEYEADRFSAETTKDPESMISALKKLAAGNLSNLVPHPLYVFLHYSHPPMIERVRAIKETAKV</sequence>
<evidence type="ECO:0000259" key="15">
    <source>
        <dbReference type="Pfam" id="PF01435"/>
    </source>
</evidence>
<comment type="subcellular location">
    <subcellularLocation>
        <location evidence="1">Endoplasmic reticulum membrane</location>
        <topology evidence="1">Multi-pass membrane protein</topology>
    </subcellularLocation>
</comment>
<gene>
    <name evidence="17" type="ORF">dnl_40810</name>
</gene>
<evidence type="ECO:0000256" key="3">
    <source>
        <dbReference type="ARBA" id="ARBA00022692"/>
    </source>
</evidence>
<keyword evidence="9 13" id="KW-0482">Metalloprotease</keyword>
<evidence type="ECO:0000256" key="13">
    <source>
        <dbReference type="RuleBase" id="RU003983"/>
    </source>
</evidence>
<feature type="domain" description="Peptidase M48" evidence="15">
    <location>
        <begin position="204"/>
        <end position="410"/>
    </location>
</feature>
<dbReference type="PANTHER" id="PTHR10120">
    <property type="entry name" value="CAAX PRENYL PROTEASE 1"/>
    <property type="match status" value="1"/>
</dbReference>
<name>A0A975GHR9_9BACT</name>
<dbReference type="InterPro" id="IPR032456">
    <property type="entry name" value="Peptidase_M48_N"/>
</dbReference>
<comment type="similarity">
    <text evidence="13">Belongs to the peptidase M48 family.</text>
</comment>
<reference evidence="17" key="1">
    <citation type="journal article" date="2021" name="Microb. Physiol.">
        <title>Proteogenomic Insights into the Physiology of Marine, Sulfate-Reducing, Filamentous Desulfonema limicola and Desulfonema magnum.</title>
        <authorList>
            <person name="Schnaars V."/>
            <person name="Wohlbrand L."/>
            <person name="Scheve S."/>
            <person name="Hinrichs C."/>
            <person name="Reinhardt R."/>
            <person name="Rabus R."/>
        </authorList>
    </citation>
    <scope>NUCLEOTIDE SEQUENCE</scope>
    <source>
        <strain evidence="17">5ac10</strain>
    </source>
</reference>
<keyword evidence="7 12" id="KW-0862">Zinc</keyword>
<feature type="transmembrane region" description="Helical" evidence="14">
    <location>
        <begin position="171"/>
        <end position="191"/>
    </location>
</feature>
<feature type="domain" description="CAAX prenyl protease 1 N-terminal" evidence="16">
    <location>
        <begin position="31"/>
        <end position="201"/>
    </location>
</feature>
<dbReference type="GO" id="GO:0004222">
    <property type="term" value="F:metalloendopeptidase activity"/>
    <property type="evidence" value="ECO:0007669"/>
    <property type="project" value="InterPro"/>
</dbReference>
<feature type="active site" evidence="11">
    <location>
        <position position="275"/>
    </location>
</feature>
<evidence type="ECO:0000256" key="2">
    <source>
        <dbReference type="ARBA" id="ARBA00022670"/>
    </source>
</evidence>
<keyword evidence="10 14" id="KW-0472">Membrane</keyword>
<evidence type="ECO:0000313" key="18">
    <source>
        <dbReference type="Proteomes" id="UP000663720"/>
    </source>
</evidence>
<feature type="transmembrane region" description="Helical" evidence="14">
    <location>
        <begin position="146"/>
        <end position="165"/>
    </location>
</feature>
<dbReference type="Pfam" id="PF01435">
    <property type="entry name" value="Peptidase_M48"/>
    <property type="match status" value="1"/>
</dbReference>
<evidence type="ECO:0000256" key="1">
    <source>
        <dbReference type="ARBA" id="ARBA00004477"/>
    </source>
</evidence>
<organism evidence="17 18">
    <name type="scientific">Desulfonema limicola</name>
    <dbReference type="NCBI Taxonomy" id="45656"/>
    <lineage>
        <taxon>Bacteria</taxon>
        <taxon>Pseudomonadati</taxon>
        <taxon>Thermodesulfobacteriota</taxon>
        <taxon>Desulfobacteria</taxon>
        <taxon>Desulfobacterales</taxon>
        <taxon>Desulfococcaceae</taxon>
        <taxon>Desulfonema</taxon>
    </lineage>
</organism>
<keyword evidence="2 13" id="KW-0645">Protease</keyword>
<feature type="binding site" evidence="12">
    <location>
        <position position="274"/>
    </location>
    <ligand>
        <name>Zn(2+)</name>
        <dbReference type="ChEBI" id="CHEBI:29105"/>
        <note>catalytic</note>
    </ligand>
</feature>
<keyword evidence="5 13" id="KW-0378">Hydrolase</keyword>
<dbReference type="AlphaFoldDB" id="A0A975GHR9"/>
<keyword evidence="8 14" id="KW-1133">Transmembrane helix</keyword>
<evidence type="ECO:0000259" key="16">
    <source>
        <dbReference type="Pfam" id="PF16491"/>
    </source>
</evidence>
<dbReference type="Pfam" id="PF16491">
    <property type="entry name" value="Peptidase_M48_N"/>
    <property type="match status" value="1"/>
</dbReference>
<evidence type="ECO:0000256" key="7">
    <source>
        <dbReference type="ARBA" id="ARBA00022833"/>
    </source>
</evidence>
<dbReference type="Gene3D" id="3.30.2010.10">
    <property type="entry name" value="Metalloproteases ('zincins'), catalytic domain"/>
    <property type="match status" value="1"/>
</dbReference>
<dbReference type="InterPro" id="IPR027057">
    <property type="entry name" value="CAXX_Prtase_1"/>
</dbReference>
<feature type="transmembrane region" description="Helical" evidence="14">
    <location>
        <begin position="288"/>
        <end position="308"/>
    </location>
</feature>
<dbReference type="KEGG" id="dli:dnl_40810"/>
<evidence type="ECO:0000313" key="17">
    <source>
        <dbReference type="EMBL" id="QTA81732.1"/>
    </source>
</evidence>
<dbReference type="GO" id="GO:0071586">
    <property type="term" value="P:CAAX-box protein processing"/>
    <property type="evidence" value="ECO:0007669"/>
    <property type="project" value="InterPro"/>
</dbReference>
<feature type="binding site" evidence="12">
    <location>
        <position position="278"/>
    </location>
    <ligand>
        <name>Zn(2+)</name>
        <dbReference type="ChEBI" id="CHEBI:29105"/>
        <note>catalytic</note>
    </ligand>
</feature>
<evidence type="ECO:0000256" key="9">
    <source>
        <dbReference type="ARBA" id="ARBA00023049"/>
    </source>
</evidence>
<keyword evidence="3 14" id="KW-0812">Transmembrane</keyword>
<feature type="binding site" evidence="12">
    <location>
        <position position="352"/>
    </location>
    <ligand>
        <name>Zn(2+)</name>
        <dbReference type="ChEBI" id="CHEBI:29105"/>
        <note>catalytic</note>
    </ligand>
</feature>
<evidence type="ECO:0000256" key="11">
    <source>
        <dbReference type="PIRSR" id="PIRSR627057-1"/>
    </source>
</evidence>
<dbReference type="RefSeq" id="WP_207687737.1">
    <property type="nucleotide sequence ID" value="NZ_CP061799.1"/>
</dbReference>
<evidence type="ECO:0000256" key="4">
    <source>
        <dbReference type="ARBA" id="ARBA00022723"/>
    </source>
</evidence>
<protein>
    <submittedName>
        <fullName evidence="17">Peptidase, M48 family</fullName>
    </submittedName>
</protein>
<evidence type="ECO:0000256" key="5">
    <source>
        <dbReference type="ARBA" id="ARBA00022801"/>
    </source>
</evidence>
<dbReference type="InterPro" id="IPR001915">
    <property type="entry name" value="Peptidase_M48"/>
</dbReference>
<dbReference type="GO" id="GO:0046872">
    <property type="term" value="F:metal ion binding"/>
    <property type="evidence" value="ECO:0007669"/>
    <property type="project" value="UniProtKB-KW"/>
</dbReference>
<accession>A0A975GHR9</accession>
<feature type="transmembrane region" description="Helical" evidence="14">
    <location>
        <begin position="60"/>
        <end position="79"/>
    </location>
</feature>